<feature type="region of interest" description="Disordered" evidence="1">
    <location>
        <begin position="181"/>
        <end position="220"/>
    </location>
</feature>
<dbReference type="InterPro" id="IPR001826">
    <property type="entry name" value="RHS"/>
</dbReference>
<dbReference type="RefSeq" id="WP_347613447.1">
    <property type="nucleotide sequence ID" value="NZ_JBDPZC010000019.1"/>
</dbReference>
<reference evidence="3 4" key="1">
    <citation type="submission" date="2024-05" db="EMBL/GenBank/DDBJ databases">
        <title>Roseateles sp. 2.12 16S ribosomal RNA gene Genome sequencing and assembly.</title>
        <authorList>
            <person name="Woo H."/>
        </authorList>
    </citation>
    <scope>NUCLEOTIDE SEQUENCE [LARGE SCALE GENOMIC DNA]</scope>
    <source>
        <strain evidence="3 4">2.12</strain>
    </source>
</reference>
<dbReference type="PANTHER" id="PTHR32305:SF15">
    <property type="entry name" value="PROTEIN RHSA-RELATED"/>
    <property type="match status" value="1"/>
</dbReference>
<comment type="caution">
    <text evidence="3">The sequence shown here is derived from an EMBL/GenBank/DDBJ whole genome shotgun (WGS) entry which is preliminary data.</text>
</comment>
<feature type="domain" description="RHS protein conserved region" evidence="2">
    <location>
        <begin position="67"/>
        <end position="94"/>
    </location>
</feature>
<feature type="compositionally biased region" description="Basic residues" evidence="1">
    <location>
        <begin position="207"/>
        <end position="220"/>
    </location>
</feature>
<evidence type="ECO:0000313" key="3">
    <source>
        <dbReference type="EMBL" id="MEO3715776.1"/>
    </source>
</evidence>
<dbReference type="Pfam" id="PF03527">
    <property type="entry name" value="RHS"/>
    <property type="match status" value="1"/>
</dbReference>
<evidence type="ECO:0000313" key="4">
    <source>
        <dbReference type="Proteomes" id="UP001462640"/>
    </source>
</evidence>
<dbReference type="InterPro" id="IPR022385">
    <property type="entry name" value="Rhs_assc_core"/>
</dbReference>
<dbReference type="Proteomes" id="UP001462640">
    <property type="component" value="Unassembled WGS sequence"/>
</dbReference>
<dbReference type="EMBL" id="JBDPZC010000019">
    <property type="protein sequence ID" value="MEO3715776.1"/>
    <property type="molecule type" value="Genomic_DNA"/>
</dbReference>
<evidence type="ECO:0000259" key="2">
    <source>
        <dbReference type="Pfam" id="PF03527"/>
    </source>
</evidence>
<gene>
    <name evidence="3" type="ORF">ABDJ40_23630</name>
</gene>
<dbReference type="InterPro" id="IPR050708">
    <property type="entry name" value="T6SS_VgrG/RHS"/>
</dbReference>
<organism evidence="3 4">
    <name type="scientific">Roseateles flavus</name>
    <dbReference type="NCBI Taxonomy" id="3149041"/>
    <lineage>
        <taxon>Bacteria</taxon>
        <taxon>Pseudomonadati</taxon>
        <taxon>Pseudomonadota</taxon>
        <taxon>Betaproteobacteria</taxon>
        <taxon>Burkholderiales</taxon>
        <taxon>Sphaerotilaceae</taxon>
        <taxon>Roseateles</taxon>
    </lineage>
</organism>
<accession>A0ABV0GKY2</accession>
<sequence length="220" mass="23602">MNGVASQYLSNGLNQRAQKTVGGVATRYAYNAAGQHLHEAASTATSYVWLGSELLGLARNGQFFIAHNDQLGRPEALSNSAGSVVWRAENNAWDRKVVQDSVGGLQLGFPGQYLDGGTGLWYNWHRYYDAQIGRYTPSDPIGLDGGINTCAYVEGKPLSFVDPDGLVPIYRGEGVVMQSYPGPQAGASSMHAGAPGETPMSTCSTRKGARRGYPRKRGSR</sequence>
<proteinExistence type="predicted"/>
<protein>
    <submittedName>
        <fullName evidence="3">RHS repeat-associated core domain-containing protein</fullName>
    </submittedName>
</protein>
<name>A0ABV0GKY2_9BURK</name>
<dbReference type="Gene3D" id="2.180.10.10">
    <property type="entry name" value="RHS repeat-associated core"/>
    <property type="match status" value="1"/>
</dbReference>
<dbReference type="NCBIfam" id="TIGR03696">
    <property type="entry name" value="Rhs_assc_core"/>
    <property type="match status" value="1"/>
</dbReference>
<evidence type="ECO:0000256" key="1">
    <source>
        <dbReference type="SAM" id="MobiDB-lite"/>
    </source>
</evidence>
<keyword evidence="4" id="KW-1185">Reference proteome</keyword>
<dbReference type="PRINTS" id="PR00394">
    <property type="entry name" value="RHSPROTEIN"/>
</dbReference>
<dbReference type="PANTHER" id="PTHR32305">
    <property type="match status" value="1"/>
</dbReference>